<dbReference type="InterPro" id="IPR010282">
    <property type="entry name" value="Uncharacterised_HutD/Ves"/>
</dbReference>
<evidence type="ECO:0000313" key="3">
    <source>
        <dbReference type="Proteomes" id="UP000053060"/>
    </source>
</evidence>
<dbReference type="PANTHER" id="PTHR37943:SF1">
    <property type="entry name" value="PROTEIN VES"/>
    <property type="match status" value="1"/>
</dbReference>
<gene>
    <name evidence="2" type="ORF">Z045_06325</name>
</gene>
<evidence type="ECO:0000256" key="1">
    <source>
        <dbReference type="SAM" id="MobiDB-lite"/>
    </source>
</evidence>
<comment type="caution">
    <text evidence="2">The sequence shown here is derived from an EMBL/GenBank/DDBJ whole genome shotgun (WGS) entry which is preliminary data.</text>
</comment>
<dbReference type="EMBL" id="AZXY01000002">
    <property type="protein sequence ID" value="KSZ59778.1"/>
    <property type="molecule type" value="Genomic_DNA"/>
</dbReference>
<feature type="region of interest" description="Disordered" evidence="1">
    <location>
        <begin position="1"/>
        <end position="34"/>
    </location>
</feature>
<dbReference type="InterPro" id="IPR014710">
    <property type="entry name" value="RmlC-like_jellyroll"/>
</dbReference>
<proteinExistence type="predicted"/>
<reference evidence="3" key="1">
    <citation type="submission" date="2015-01" db="EMBL/GenBank/DDBJ databases">
        <title>Draft genome sequence of Rhodococcus pyridinivorans strain KG-16, a hydrocarbon-degrading bacterium.</title>
        <authorList>
            <person name="Aggarwal R.K."/>
            <person name="Dawar C."/>
        </authorList>
    </citation>
    <scope>NUCLEOTIDE SEQUENCE [LARGE SCALE GENOMIC DNA]</scope>
    <source>
        <strain evidence="3">KG-16</strain>
    </source>
</reference>
<dbReference type="RefSeq" id="WP_060651120.1">
    <property type="nucleotide sequence ID" value="NZ_AZXY01000002.1"/>
</dbReference>
<dbReference type="PATRIC" id="fig|1441730.3.peg.1342"/>
<reference evidence="2 3" key="2">
    <citation type="journal article" date="2016" name="Genome Announc.">
        <title>Draft Genome Sequence of a Versatile Hydrocarbon-Degrading Bacterium, Rhodococcus pyridinivorans Strain KG-16, Collected from Oil Fields in India.</title>
        <authorList>
            <person name="Aggarwal R.K."/>
            <person name="Dawar C."/>
            <person name="Phanindranath R."/>
            <person name="Mutnuri L."/>
            <person name="Dayal A.M."/>
        </authorList>
    </citation>
    <scope>NUCLEOTIDE SEQUENCE [LARGE SCALE GENOMIC DNA]</scope>
    <source>
        <strain evidence="2 3">KG-16</strain>
    </source>
</reference>
<dbReference type="Gene3D" id="2.60.120.10">
    <property type="entry name" value="Jelly Rolls"/>
    <property type="match status" value="1"/>
</dbReference>
<dbReference type="SUPFAM" id="SSF51182">
    <property type="entry name" value="RmlC-like cupins"/>
    <property type="match status" value="1"/>
</dbReference>
<evidence type="ECO:0008006" key="4">
    <source>
        <dbReference type="Google" id="ProtNLM"/>
    </source>
</evidence>
<evidence type="ECO:0000313" key="2">
    <source>
        <dbReference type="EMBL" id="KSZ59778.1"/>
    </source>
</evidence>
<name>A0A0V9UP51_9NOCA</name>
<dbReference type="InterPro" id="IPR011051">
    <property type="entry name" value="RmlC_Cupin_sf"/>
</dbReference>
<dbReference type="PANTHER" id="PTHR37943">
    <property type="entry name" value="PROTEIN VES"/>
    <property type="match status" value="1"/>
</dbReference>
<organism evidence="2 3">
    <name type="scientific">Rhodococcus pyridinivorans KG-16</name>
    <dbReference type="NCBI Taxonomy" id="1441730"/>
    <lineage>
        <taxon>Bacteria</taxon>
        <taxon>Bacillati</taxon>
        <taxon>Actinomycetota</taxon>
        <taxon>Actinomycetes</taxon>
        <taxon>Mycobacteriales</taxon>
        <taxon>Nocardiaceae</taxon>
        <taxon>Rhodococcus</taxon>
    </lineage>
</organism>
<sequence>MAAQVIRPGDRRRVPWRNGAGTTEEVATGPEGPAGRPLWRISVADLGSAPSEFSAFPGTDRIFTVIGEHGVDLDSGHGSRSLDPWHPYPFAGEDAPHCVPRGATRAFNVMTERGAATAAVGYFTLDTAFDTAADGVTALYVRSGSVQAGTERVAPGDCVLIRGQAVTLRASSATGLLVRIEPTSSL</sequence>
<protein>
    <recommendedName>
        <fullName evidence="4">HutD-family protein</fullName>
    </recommendedName>
</protein>
<dbReference type="Proteomes" id="UP000053060">
    <property type="component" value="Unassembled WGS sequence"/>
</dbReference>
<accession>A0A0V9UP51</accession>
<dbReference type="Pfam" id="PF05962">
    <property type="entry name" value="HutD"/>
    <property type="match status" value="1"/>
</dbReference>
<dbReference type="AlphaFoldDB" id="A0A0V9UP51"/>